<feature type="domain" description="DUF4440" evidence="1">
    <location>
        <begin position="12"/>
        <end position="107"/>
    </location>
</feature>
<evidence type="ECO:0000313" key="2">
    <source>
        <dbReference type="EMBL" id="MBB5318587.1"/>
    </source>
</evidence>
<accession>A0A7W8IK26</accession>
<dbReference type="Pfam" id="PF14534">
    <property type="entry name" value="DUF4440"/>
    <property type="match status" value="1"/>
</dbReference>
<dbReference type="EMBL" id="JACHDY010000005">
    <property type="protein sequence ID" value="MBB5318587.1"/>
    <property type="molecule type" value="Genomic_DNA"/>
</dbReference>
<dbReference type="AlphaFoldDB" id="A0A7W8IK26"/>
<name>A0A7W8IK26_9BACT</name>
<protein>
    <recommendedName>
        <fullName evidence="1">DUF4440 domain-containing protein</fullName>
    </recommendedName>
</protein>
<proteinExistence type="predicted"/>
<reference evidence="2" key="1">
    <citation type="submission" date="2020-08" db="EMBL/GenBank/DDBJ databases">
        <title>Genomic Encyclopedia of Type Strains, Phase IV (KMG-V): Genome sequencing to study the core and pangenomes of soil and plant-associated prokaryotes.</title>
        <authorList>
            <person name="Whitman W."/>
        </authorList>
    </citation>
    <scope>NUCLEOTIDE SEQUENCE [LARGE SCALE GENOMIC DNA]</scope>
    <source>
        <strain evidence="2">M8UP27</strain>
    </source>
</reference>
<evidence type="ECO:0000313" key="3">
    <source>
        <dbReference type="Proteomes" id="UP000568106"/>
    </source>
</evidence>
<sequence length="116" mass="13444">MNKSELQDHLYALEERLLHPDREADRTALVPLFAEEYREFCTSGRVFNRQQTIDVLLSSTARAATIHHFYIAQLAEDVVHATYRATTSVAVSHRSSLWVFRDNRWQLLFHQGTIAS</sequence>
<comment type="caution">
    <text evidence="2">The sequence shown here is derived from an EMBL/GenBank/DDBJ whole genome shotgun (WGS) entry which is preliminary data.</text>
</comment>
<gene>
    <name evidence="2" type="ORF">HDF09_003286</name>
</gene>
<dbReference type="Gene3D" id="3.10.450.50">
    <property type="match status" value="1"/>
</dbReference>
<dbReference type="InterPro" id="IPR027843">
    <property type="entry name" value="DUF4440"/>
</dbReference>
<evidence type="ECO:0000259" key="1">
    <source>
        <dbReference type="Pfam" id="PF14534"/>
    </source>
</evidence>
<keyword evidence="3" id="KW-1185">Reference proteome</keyword>
<dbReference type="SUPFAM" id="SSF54427">
    <property type="entry name" value="NTF2-like"/>
    <property type="match status" value="1"/>
</dbReference>
<dbReference type="InterPro" id="IPR032710">
    <property type="entry name" value="NTF2-like_dom_sf"/>
</dbReference>
<organism evidence="2 3">
    <name type="scientific">Tunturiibacter empetritectus</name>
    <dbReference type="NCBI Taxonomy" id="3069691"/>
    <lineage>
        <taxon>Bacteria</taxon>
        <taxon>Pseudomonadati</taxon>
        <taxon>Acidobacteriota</taxon>
        <taxon>Terriglobia</taxon>
        <taxon>Terriglobales</taxon>
        <taxon>Acidobacteriaceae</taxon>
        <taxon>Tunturiibacter</taxon>
    </lineage>
</organism>
<dbReference type="Proteomes" id="UP000568106">
    <property type="component" value="Unassembled WGS sequence"/>
</dbReference>